<dbReference type="PROSITE" id="PS51257">
    <property type="entry name" value="PROKAR_LIPOPROTEIN"/>
    <property type="match status" value="1"/>
</dbReference>
<evidence type="ECO:0000256" key="4">
    <source>
        <dbReference type="ARBA" id="ARBA00023136"/>
    </source>
</evidence>
<feature type="domain" description="SusD-like N-terminal" evidence="7">
    <location>
        <begin position="102"/>
        <end position="230"/>
    </location>
</feature>
<dbReference type="Pfam" id="PF07980">
    <property type="entry name" value="SusD_RagB"/>
    <property type="match status" value="1"/>
</dbReference>
<gene>
    <name evidence="8" type="ORF">FUA24_12500</name>
</gene>
<dbReference type="GO" id="GO:0009279">
    <property type="term" value="C:cell outer membrane"/>
    <property type="evidence" value="ECO:0007669"/>
    <property type="project" value="UniProtKB-SubCell"/>
</dbReference>
<keyword evidence="4" id="KW-0472">Membrane</keyword>
<evidence type="ECO:0000259" key="6">
    <source>
        <dbReference type="Pfam" id="PF07980"/>
    </source>
</evidence>
<reference evidence="8 9" key="1">
    <citation type="submission" date="2019-08" db="EMBL/GenBank/DDBJ databases">
        <title>Seonamhaeicola sediminis sp. nov., isolated from marine sediment.</title>
        <authorList>
            <person name="Cao W.R."/>
        </authorList>
    </citation>
    <scope>NUCLEOTIDE SEQUENCE [LARGE SCALE GENOMIC DNA]</scope>
    <source>
        <strain evidence="8 9">B011</strain>
    </source>
</reference>
<sequence>MKNYKFLKTIILFAIALLGTSCEVENSSFLKEKPNAFLDPNALLVDQDGAQIYLFGAYDAIQHVMSFGGRGQQGMQFLWGILANDLSVSPRWDSRRFIYLHQASPSTPNIEFLWRDMYRAVNRVNSAIDRIGAMTEDQIDTDVKNTFVAEARYLRAMLYFGLVVAWENIPLKKNETADLNNLEIAASSPEEVYDFIIEDLQYAISTLEPSQGGGRATKGSAQALLGKVYLQMSGFPLNQTSRLTDAKNVLKEVIDSGIYELFPDYHEIFQLDNEQSNEMVFAISFDGPGLLNGGNMGSQFGPIGPRNLGGGFPTSFFNLNFITTYDQDGDWRFKNNVARHRANRATPEEAFEQETTPGQLGNPLSWRPWKWHAESPNAYTGDTPFDYPYIRYADVLLLYAEALNNLGELTQADLDMTVNAIRARARRTPDALPDMVLGTQEANDAEILHERALELGWEGWRRTDLTRRGVEFYRNAIFVDQRGVNPGNPQDDFEDHEIRWPIPQRELDLNPLLNQNPGY</sequence>
<proteinExistence type="inferred from homology"/>
<dbReference type="CDD" id="cd08977">
    <property type="entry name" value="SusD"/>
    <property type="match status" value="1"/>
</dbReference>
<feature type="domain" description="RagB/SusD" evidence="6">
    <location>
        <begin position="326"/>
        <end position="519"/>
    </location>
</feature>
<dbReference type="Proteomes" id="UP000323930">
    <property type="component" value="Unassembled WGS sequence"/>
</dbReference>
<protein>
    <submittedName>
        <fullName evidence="8">RagB/SusD family nutrient uptake outer membrane protein</fullName>
    </submittedName>
</protein>
<comment type="caution">
    <text evidence="8">The sequence shown here is derived from an EMBL/GenBank/DDBJ whole genome shotgun (WGS) entry which is preliminary data.</text>
</comment>
<organism evidence="8 9">
    <name type="scientific">Seonamhaeicola marinus</name>
    <dbReference type="NCBI Taxonomy" id="1912246"/>
    <lineage>
        <taxon>Bacteria</taxon>
        <taxon>Pseudomonadati</taxon>
        <taxon>Bacteroidota</taxon>
        <taxon>Flavobacteriia</taxon>
        <taxon>Flavobacteriales</taxon>
        <taxon>Flavobacteriaceae</taxon>
    </lineage>
</organism>
<evidence type="ECO:0000256" key="5">
    <source>
        <dbReference type="ARBA" id="ARBA00023237"/>
    </source>
</evidence>
<dbReference type="EMBL" id="VSDQ01000679">
    <property type="protein sequence ID" value="TYA75029.1"/>
    <property type="molecule type" value="Genomic_DNA"/>
</dbReference>
<name>A0A5D0HWX7_9FLAO</name>
<comment type="subcellular location">
    <subcellularLocation>
        <location evidence="1">Cell outer membrane</location>
    </subcellularLocation>
</comment>
<dbReference type="InterPro" id="IPR012944">
    <property type="entry name" value="SusD_RagB_dom"/>
</dbReference>
<dbReference type="AlphaFoldDB" id="A0A5D0HWX7"/>
<dbReference type="InterPro" id="IPR011990">
    <property type="entry name" value="TPR-like_helical_dom_sf"/>
</dbReference>
<evidence type="ECO:0000256" key="1">
    <source>
        <dbReference type="ARBA" id="ARBA00004442"/>
    </source>
</evidence>
<keyword evidence="5" id="KW-0998">Cell outer membrane</keyword>
<evidence type="ECO:0000256" key="2">
    <source>
        <dbReference type="ARBA" id="ARBA00006275"/>
    </source>
</evidence>
<dbReference type="Gene3D" id="1.25.40.390">
    <property type="match status" value="1"/>
</dbReference>
<dbReference type="OrthoDB" id="5694214at2"/>
<keyword evidence="3" id="KW-0732">Signal</keyword>
<evidence type="ECO:0000313" key="9">
    <source>
        <dbReference type="Proteomes" id="UP000323930"/>
    </source>
</evidence>
<evidence type="ECO:0000313" key="8">
    <source>
        <dbReference type="EMBL" id="TYA75029.1"/>
    </source>
</evidence>
<evidence type="ECO:0000259" key="7">
    <source>
        <dbReference type="Pfam" id="PF14322"/>
    </source>
</evidence>
<comment type="similarity">
    <text evidence="2">Belongs to the SusD family.</text>
</comment>
<dbReference type="InterPro" id="IPR033985">
    <property type="entry name" value="SusD-like_N"/>
</dbReference>
<accession>A0A5D0HWX7</accession>
<dbReference type="Pfam" id="PF14322">
    <property type="entry name" value="SusD-like_3"/>
    <property type="match status" value="1"/>
</dbReference>
<keyword evidence="9" id="KW-1185">Reference proteome</keyword>
<evidence type="ECO:0000256" key="3">
    <source>
        <dbReference type="ARBA" id="ARBA00022729"/>
    </source>
</evidence>
<dbReference type="SUPFAM" id="SSF48452">
    <property type="entry name" value="TPR-like"/>
    <property type="match status" value="1"/>
</dbReference>